<feature type="transmembrane region" description="Helical" evidence="6">
    <location>
        <begin position="445"/>
        <end position="465"/>
    </location>
</feature>
<feature type="transmembrane region" description="Helical" evidence="6">
    <location>
        <begin position="292"/>
        <end position="321"/>
    </location>
</feature>
<accession>A0A366IIS0</accession>
<evidence type="ECO:0000313" key="8">
    <source>
        <dbReference type="EMBL" id="RBP71220.1"/>
    </source>
</evidence>
<dbReference type="InterPro" id="IPR004841">
    <property type="entry name" value="AA-permease/SLC12A_dom"/>
</dbReference>
<feature type="region of interest" description="Disordered" evidence="5">
    <location>
        <begin position="478"/>
        <end position="511"/>
    </location>
</feature>
<dbReference type="EMBL" id="QNSB01000006">
    <property type="protein sequence ID" value="RBP71220.1"/>
    <property type="molecule type" value="Genomic_DNA"/>
</dbReference>
<protein>
    <submittedName>
        <fullName evidence="8">Amino acid/polyamine/organocation transporter (APC superfamily)</fullName>
    </submittedName>
</protein>
<proteinExistence type="predicted"/>
<sequence length="511" mass="53653">MTSHRTVDTESLASGRLRTVDIVFFVVSAAAPLTVAVSSAPLAFLVGGIGAPGAMLASGVVLILFAIGFTAMSRFVRNTGAFYAYAAAGLGKPIGIGVAFVTIVAYGFLCICFFALLGFYAELTFSNLFGVEVPWGIWSCLSILIVGILGYRRIDVGARVLAVLLTLEIAILLIISIAVIAQNGSNIAAATAASFDPSNVFFAAGASALFVFGFGAFLGFEGTVIYSEEARDSRRSVPRATYIAIAFLAVFYAFTFWSLTVAFGVEGVIAFASSEGFEEMMFVAGTDSLGTWATVVMEILIVTSFFACTLAFHNACARYLFSLGRERLLPKALSRTHRRTHSPHVASLSLTVISFLPIIVAALLGADPFLGIGLWTYAIGVAGLIFAQGIAAVSVIGFFAKDRRGYPVWRVLVAPVLGALGLLTAFAVIVLNFDLVSGTEGPVNGVMIASIPVIFGFGIGVGLVMRRRAPERYAALGRSAAAEADSRPEKDSTAAADPASGPGSIESEARQ</sequence>
<feature type="transmembrane region" description="Helical" evidence="6">
    <location>
        <begin position="372"/>
        <end position="399"/>
    </location>
</feature>
<evidence type="ECO:0000256" key="5">
    <source>
        <dbReference type="SAM" id="MobiDB-lite"/>
    </source>
</evidence>
<gene>
    <name evidence="8" type="ORF">DFO65_10663</name>
</gene>
<evidence type="ECO:0000256" key="1">
    <source>
        <dbReference type="ARBA" id="ARBA00004141"/>
    </source>
</evidence>
<dbReference type="Proteomes" id="UP000253509">
    <property type="component" value="Unassembled WGS sequence"/>
</dbReference>
<keyword evidence="4 6" id="KW-0472">Membrane</keyword>
<evidence type="ECO:0000256" key="6">
    <source>
        <dbReference type="SAM" id="Phobius"/>
    </source>
</evidence>
<dbReference type="InterPro" id="IPR050367">
    <property type="entry name" value="APC_superfamily"/>
</dbReference>
<feature type="transmembrane region" description="Helical" evidence="6">
    <location>
        <begin position="94"/>
        <end position="121"/>
    </location>
</feature>
<dbReference type="Pfam" id="PF00324">
    <property type="entry name" value="AA_permease"/>
    <property type="match status" value="1"/>
</dbReference>
<feature type="transmembrane region" description="Helical" evidence="6">
    <location>
        <begin position="411"/>
        <end position="433"/>
    </location>
</feature>
<feature type="transmembrane region" description="Helical" evidence="6">
    <location>
        <begin position="200"/>
        <end position="220"/>
    </location>
</feature>
<dbReference type="Gene3D" id="1.20.1740.10">
    <property type="entry name" value="Amino acid/polyamine transporter I"/>
    <property type="match status" value="1"/>
</dbReference>
<name>A0A366IIS0_9MICO</name>
<evidence type="ECO:0000313" key="9">
    <source>
        <dbReference type="Proteomes" id="UP000253509"/>
    </source>
</evidence>
<dbReference type="PANTHER" id="PTHR42770">
    <property type="entry name" value="AMINO ACID TRANSPORTER-RELATED"/>
    <property type="match status" value="1"/>
</dbReference>
<feature type="domain" description="Amino acid permease/ SLC12A" evidence="7">
    <location>
        <begin position="22"/>
        <end position="467"/>
    </location>
</feature>
<dbReference type="GO" id="GO:0055085">
    <property type="term" value="P:transmembrane transport"/>
    <property type="evidence" value="ECO:0007669"/>
    <property type="project" value="InterPro"/>
</dbReference>
<keyword evidence="9" id="KW-1185">Reference proteome</keyword>
<dbReference type="PANTHER" id="PTHR42770:SF16">
    <property type="entry name" value="AMINO ACID PERMEASE"/>
    <property type="match status" value="1"/>
</dbReference>
<feature type="transmembrane region" description="Helical" evidence="6">
    <location>
        <begin position="241"/>
        <end position="272"/>
    </location>
</feature>
<keyword evidence="2 6" id="KW-0812">Transmembrane</keyword>
<dbReference type="RefSeq" id="WP_113904322.1">
    <property type="nucleotide sequence ID" value="NZ_QNSB01000006.1"/>
</dbReference>
<comment type="subcellular location">
    <subcellularLocation>
        <location evidence="1">Membrane</location>
        <topology evidence="1">Multi-pass membrane protein</topology>
    </subcellularLocation>
</comment>
<feature type="transmembrane region" description="Helical" evidence="6">
    <location>
        <begin position="133"/>
        <end position="151"/>
    </location>
</feature>
<comment type="caution">
    <text evidence="8">The sequence shown here is derived from an EMBL/GenBank/DDBJ whole genome shotgun (WGS) entry which is preliminary data.</text>
</comment>
<feature type="transmembrane region" description="Helical" evidence="6">
    <location>
        <begin position="342"/>
        <end position="366"/>
    </location>
</feature>
<evidence type="ECO:0000256" key="2">
    <source>
        <dbReference type="ARBA" id="ARBA00022692"/>
    </source>
</evidence>
<organism evidence="8 9">
    <name type="scientific">Brevibacterium celere</name>
    <dbReference type="NCBI Taxonomy" id="225845"/>
    <lineage>
        <taxon>Bacteria</taxon>
        <taxon>Bacillati</taxon>
        <taxon>Actinomycetota</taxon>
        <taxon>Actinomycetes</taxon>
        <taxon>Micrococcales</taxon>
        <taxon>Brevibacteriaceae</taxon>
        <taxon>Brevibacterium</taxon>
    </lineage>
</organism>
<evidence type="ECO:0000256" key="4">
    <source>
        <dbReference type="ARBA" id="ARBA00023136"/>
    </source>
</evidence>
<dbReference type="PIRSF" id="PIRSF006060">
    <property type="entry name" value="AA_transporter"/>
    <property type="match status" value="1"/>
</dbReference>
<feature type="transmembrane region" description="Helical" evidence="6">
    <location>
        <begin position="53"/>
        <end position="73"/>
    </location>
</feature>
<evidence type="ECO:0000256" key="3">
    <source>
        <dbReference type="ARBA" id="ARBA00022989"/>
    </source>
</evidence>
<evidence type="ECO:0000259" key="7">
    <source>
        <dbReference type="Pfam" id="PF00324"/>
    </source>
</evidence>
<feature type="transmembrane region" description="Helical" evidence="6">
    <location>
        <begin position="158"/>
        <end position="180"/>
    </location>
</feature>
<feature type="transmembrane region" description="Helical" evidence="6">
    <location>
        <begin position="22"/>
        <end position="47"/>
    </location>
</feature>
<dbReference type="GO" id="GO:0016020">
    <property type="term" value="C:membrane"/>
    <property type="evidence" value="ECO:0007669"/>
    <property type="project" value="UniProtKB-SubCell"/>
</dbReference>
<keyword evidence="3 6" id="KW-1133">Transmembrane helix</keyword>
<reference evidence="8 9" key="1">
    <citation type="submission" date="2018-06" db="EMBL/GenBank/DDBJ databases">
        <title>Freshwater and sediment microbial communities from various areas in North America, analyzing microbe dynamics in response to fracking.</title>
        <authorList>
            <person name="Lamendella R."/>
        </authorList>
    </citation>
    <scope>NUCLEOTIDE SEQUENCE [LARGE SCALE GENOMIC DNA]</scope>
    <source>
        <strain evidence="8 9">3b_TX</strain>
    </source>
</reference>
<dbReference type="AlphaFoldDB" id="A0A366IIS0"/>